<dbReference type="InterPro" id="IPR052337">
    <property type="entry name" value="SAT4-like"/>
</dbReference>
<evidence type="ECO:0000313" key="9">
    <source>
        <dbReference type="Proteomes" id="UP000663671"/>
    </source>
</evidence>
<feature type="transmembrane region" description="Helical" evidence="6">
    <location>
        <begin position="220"/>
        <end position="242"/>
    </location>
</feature>
<comment type="similarity">
    <text evidence="5">Belongs to the SAT4 family.</text>
</comment>
<dbReference type="GO" id="GO:0016020">
    <property type="term" value="C:membrane"/>
    <property type="evidence" value="ECO:0007669"/>
    <property type="project" value="UniProtKB-SubCell"/>
</dbReference>
<evidence type="ECO:0000256" key="6">
    <source>
        <dbReference type="SAM" id="Phobius"/>
    </source>
</evidence>
<feature type="domain" description="Rhodopsin" evidence="7">
    <location>
        <begin position="27"/>
        <end position="237"/>
    </location>
</feature>
<dbReference type="Pfam" id="PF20684">
    <property type="entry name" value="Fung_rhodopsin"/>
    <property type="match status" value="1"/>
</dbReference>
<evidence type="ECO:0000256" key="4">
    <source>
        <dbReference type="ARBA" id="ARBA00023136"/>
    </source>
</evidence>
<keyword evidence="3 6" id="KW-1133">Transmembrane helix</keyword>
<evidence type="ECO:0000256" key="5">
    <source>
        <dbReference type="ARBA" id="ARBA00038359"/>
    </source>
</evidence>
<sequence length="361" mass="40441">MAMTFSAKQNFILVGVFGLFTVAVMFIRLLIQKIRKRSFGASDYLTIFALICYCAVTAMTVLIFLWGTNVIDPRDRMGKQFTISDIHHREIGSKLALVGRVVCTTYLWTQKTIILALYTRIPPGLLWPNHILSASLALLAITFVLVQVISFSECSPFHLYWQVEPDPEHSPRLTKEIGPCVKTTLHSFVQTITNTLTHILLLAIPLRWAFQRHRPLTEKLLLAFLFSLGIFLIAVALAPLPIPGHDATRSYQNALKQSEALLAAFLANIITITGLDSPSSDEDDAPFLSSNAKRRSNGSGFRALFDGEIVVTSNFELQSQTASPARVRQMFPRHPWTAFQRISNENLIIRAKGGRDSRESK</sequence>
<keyword evidence="2 6" id="KW-0812">Transmembrane</keyword>
<evidence type="ECO:0000256" key="1">
    <source>
        <dbReference type="ARBA" id="ARBA00004141"/>
    </source>
</evidence>
<dbReference type="OrthoDB" id="2988756at2759"/>
<keyword evidence="4 6" id="KW-0472">Membrane</keyword>
<evidence type="ECO:0000256" key="3">
    <source>
        <dbReference type="ARBA" id="ARBA00022989"/>
    </source>
</evidence>
<feature type="transmembrane region" description="Helical" evidence="6">
    <location>
        <begin position="131"/>
        <end position="151"/>
    </location>
</feature>
<evidence type="ECO:0000256" key="2">
    <source>
        <dbReference type="ARBA" id="ARBA00022692"/>
    </source>
</evidence>
<evidence type="ECO:0000259" key="7">
    <source>
        <dbReference type="Pfam" id="PF20684"/>
    </source>
</evidence>
<name>A0A8A1MKE3_AJECA</name>
<dbReference type="PANTHER" id="PTHR33048:SF166">
    <property type="entry name" value="PTH11-LIKE INTEGRAL MEMBRANE PROTEIN"/>
    <property type="match status" value="1"/>
</dbReference>
<dbReference type="AlphaFoldDB" id="A0A8A1MKE3"/>
<dbReference type="Proteomes" id="UP000663671">
    <property type="component" value="Chromosome 3"/>
</dbReference>
<protein>
    <recommendedName>
        <fullName evidence="7">Rhodopsin domain-containing protein</fullName>
    </recommendedName>
</protein>
<gene>
    <name evidence="8" type="ORF">I7I51_05974</name>
</gene>
<dbReference type="InterPro" id="IPR049326">
    <property type="entry name" value="Rhodopsin_dom_fungi"/>
</dbReference>
<dbReference type="EMBL" id="CP069115">
    <property type="protein sequence ID" value="QSS65133.1"/>
    <property type="molecule type" value="Genomic_DNA"/>
</dbReference>
<evidence type="ECO:0000313" key="8">
    <source>
        <dbReference type="EMBL" id="QSS65133.1"/>
    </source>
</evidence>
<dbReference type="VEuPathDB" id="FungiDB:I7I51_05974"/>
<comment type="subcellular location">
    <subcellularLocation>
        <location evidence="1">Membrane</location>
        <topology evidence="1">Multi-pass membrane protein</topology>
    </subcellularLocation>
</comment>
<reference evidence="8" key="1">
    <citation type="submission" date="2021-01" db="EMBL/GenBank/DDBJ databases">
        <title>Chromosome-level genome assembly of a human fungal pathogen reveals clustering of transcriptionally co-regulated genes.</title>
        <authorList>
            <person name="Voorhies M."/>
            <person name="Cohen S."/>
            <person name="Shea T.P."/>
            <person name="Petrus S."/>
            <person name="Munoz J.F."/>
            <person name="Poplawski S."/>
            <person name="Goldman W.E."/>
            <person name="Michael T."/>
            <person name="Cuomo C.A."/>
            <person name="Sil A."/>
            <person name="Beyhan S."/>
        </authorList>
    </citation>
    <scope>NUCLEOTIDE SEQUENCE</scope>
    <source>
        <strain evidence="8">WU24</strain>
    </source>
</reference>
<dbReference type="PANTHER" id="PTHR33048">
    <property type="entry name" value="PTH11-LIKE INTEGRAL MEMBRANE PROTEIN (AFU_ORTHOLOGUE AFUA_5G11245)"/>
    <property type="match status" value="1"/>
</dbReference>
<feature type="transmembrane region" description="Helical" evidence="6">
    <location>
        <begin position="12"/>
        <end position="31"/>
    </location>
</feature>
<accession>A0A8A1MKE3</accession>
<feature type="transmembrane region" description="Helical" evidence="6">
    <location>
        <begin position="43"/>
        <end position="67"/>
    </location>
</feature>
<proteinExistence type="inferred from homology"/>
<organism evidence="8 9">
    <name type="scientific">Ajellomyces capsulatus</name>
    <name type="common">Darling's disease fungus</name>
    <name type="synonym">Histoplasma capsulatum</name>
    <dbReference type="NCBI Taxonomy" id="5037"/>
    <lineage>
        <taxon>Eukaryota</taxon>
        <taxon>Fungi</taxon>
        <taxon>Dikarya</taxon>
        <taxon>Ascomycota</taxon>
        <taxon>Pezizomycotina</taxon>
        <taxon>Eurotiomycetes</taxon>
        <taxon>Eurotiomycetidae</taxon>
        <taxon>Onygenales</taxon>
        <taxon>Ajellomycetaceae</taxon>
        <taxon>Histoplasma</taxon>
    </lineage>
</organism>